<dbReference type="HAMAP" id="MF_01114">
    <property type="entry name" value="RecX"/>
    <property type="match status" value="1"/>
</dbReference>
<dbReference type="PANTHER" id="PTHR33602:SF1">
    <property type="entry name" value="REGULATORY PROTEIN RECX FAMILY PROTEIN"/>
    <property type="match status" value="1"/>
</dbReference>
<organism evidence="8 9">
    <name type="scientific">Cyclobacterium amurskyense</name>
    <dbReference type="NCBI Taxonomy" id="320787"/>
    <lineage>
        <taxon>Bacteria</taxon>
        <taxon>Pseudomonadati</taxon>
        <taxon>Bacteroidota</taxon>
        <taxon>Cytophagia</taxon>
        <taxon>Cytophagales</taxon>
        <taxon>Cyclobacteriaceae</taxon>
        <taxon>Cyclobacterium</taxon>
    </lineage>
</organism>
<accession>A0A0H4PCV9</accession>
<sequence length="171" mass="19936">MSVPEKGNSVSGSKKKNSYSKGLKKIAAYCAYQERAISEVVSKLNEIGLEEGEAEKILQTLIDQDFINEKRFVEGFVKGRFNLKRWGRIRIRQELKMREIPNHLIQEGLELLAPEDYHNTLLHLAERKWKLTNDDNLYKRKTKVVRFLVFRGFEPDLVWEVVEELGTKDAL</sequence>
<name>A0A0H4PCV9_9BACT</name>
<comment type="similarity">
    <text evidence="2 5">Belongs to the RecX family.</text>
</comment>
<feature type="domain" description="RecX third three-helical" evidence="7">
    <location>
        <begin position="115"/>
        <end position="162"/>
    </location>
</feature>
<dbReference type="GO" id="GO:0006282">
    <property type="term" value="P:regulation of DNA repair"/>
    <property type="evidence" value="ECO:0007669"/>
    <property type="project" value="UniProtKB-UniRule"/>
</dbReference>
<dbReference type="Pfam" id="PF02631">
    <property type="entry name" value="RecX_HTH2"/>
    <property type="match status" value="1"/>
</dbReference>
<evidence type="ECO:0000256" key="3">
    <source>
        <dbReference type="ARBA" id="ARBA00018111"/>
    </source>
</evidence>
<dbReference type="InterPro" id="IPR053925">
    <property type="entry name" value="RecX_HTH_3rd"/>
</dbReference>
<gene>
    <name evidence="5" type="primary">recX</name>
    <name evidence="8" type="ORF">CA2015_1225</name>
</gene>
<dbReference type="InterPro" id="IPR053924">
    <property type="entry name" value="RecX_HTH_2nd"/>
</dbReference>
<dbReference type="PANTHER" id="PTHR33602">
    <property type="entry name" value="REGULATORY PROTEIN RECX FAMILY PROTEIN"/>
    <property type="match status" value="1"/>
</dbReference>
<evidence type="ECO:0000313" key="8">
    <source>
        <dbReference type="EMBL" id="AKP50673.1"/>
    </source>
</evidence>
<dbReference type="Proteomes" id="UP000036520">
    <property type="component" value="Chromosome"/>
</dbReference>
<dbReference type="KEGG" id="camu:CA2015_1225"/>
<dbReference type="STRING" id="320787.CA2015_1225"/>
<dbReference type="InterPro" id="IPR036388">
    <property type="entry name" value="WH-like_DNA-bd_sf"/>
</dbReference>
<keyword evidence="9" id="KW-1185">Reference proteome</keyword>
<proteinExistence type="inferred from homology"/>
<evidence type="ECO:0000313" key="9">
    <source>
        <dbReference type="Proteomes" id="UP000036520"/>
    </source>
</evidence>
<dbReference type="Pfam" id="PF21981">
    <property type="entry name" value="RecX_HTH3"/>
    <property type="match status" value="1"/>
</dbReference>
<keyword evidence="4 5" id="KW-0963">Cytoplasm</keyword>
<evidence type="ECO:0000256" key="1">
    <source>
        <dbReference type="ARBA" id="ARBA00004496"/>
    </source>
</evidence>
<protein>
    <recommendedName>
        <fullName evidence="3 5">Regulatory protein RecX</fullName>
    </recommendedName>
</protein>
<dbReference type="GO" id="GO:0005737">
    <property type="term" value="C:cytoplasm"/>
    <property type="evidence" value="ECO:0007669"/>
    <property type="project" value="UniProtKB-SubCell"/>
</dbReference>
<evidence type="ECO:0000256" key="2">
    <source>
        <dbReference type="ARBA" id="ARBA00009695"/>
    </source>
</evidence>
<evidence type="ECO:0000256" key="5">
    <source>
        <dbReference type="HAMAP-Rule" id="MF_01114"/>
    </source>
</evidence>
<dbReference type="RefSeq" id="WP_048641097.1">
    <property type="nucleotide sequence ID" value="NZ_CAXBGM010000115.1"/>
</dbReference>
<evidence type="ECO:0000259" key="7">
    <source>
        <dbReference type="Pfam" id="PF21981"/>
    </source>
</evidence>
<evidence type="ECO:0000259" key="6">
    <source>
        <dbReference type="Pfam" id="PF02631"/>
    </source>
</evidence>
<reference evidence="8 9" key="1">
    <citation type="submission" date="2015-07" db="EMBL/GenBank/DDBJ databases">
        <authorList>
            <person name="Kim K.M."/>
        </authorList>
    </citation>
    <scope>NUCLEOTIDE SEQUENCE [LARGE SCALE GENOMIC DNA]</scope>
    <source>
        <strain evidence="8 9">KCTC 12363</strain>
    </source>
</reference>
<dbReference type="AlphaFoldDB" id="A0A0H4PCV9"/>
<evidence type="ECO:0000256" key="4">
    <source>
        <dbReference type="ARBA" id="ARBA00022490"/>
    </source>
</evidence>
<feature type="domain" description="RecX second three-helical" evidence="6">
    <location>
        <begin position="68"/>
        <end position="109"/>
    </location>
</feature>
<dbReference type="Gene3D" id="1.10.10.10">
    <property type="entry name" value="Winged helix-like DNA-binding domain superfamily/Winged helix DNA-binding domain"/>
    <property type="match status" value="3"/>
</dbReference>
<comment type="function">
    <text evidence="5">Modulates RecA activity.</text>
</comment>
<dbReference type="InterPro" id="IPR003783">
    <property type="entry name" value="Regulatory_RecX"/>
</dbReference>
<dbReference type="EMBL" id="CP012040">
    <property type="protein sequence ID" value="AKP50673.1"/>
    <property type="molecule type" value="Genomic_DNA"/>
</dbReference>
<comment type="subcellular location">
    <subcellularLocation>
        <location evidence="1 5">Cytoplasm</location>
    </subcellularLocation>
</comment>